<keyword evidence="1" id="KW-0472">Membrane</keyword>
<feature type="transmembrane region" description="Helical" evidence="1">
    <location>
        <begin position="46"/>
        <end position="72"/>
    </location>
</feature>
<dbReference type="RefSeq" id="WP_079646341.1">
    <property type="nucleotide sequence ID" value="NZ_FUYM01000001.1"/>
</dbReference>
<keyword evidence="3" id="KW-1185">Reference proteome</keyword>
<keyword evidence="1" id="KW-0812">Transmembrane</keyword>
<organism evidence="2 3">
    <name type="scientific">Rhizorhabdus histidinilytica</name>
    <dbReference type="NCBI Taxonomy" id="439228"/>
    <lineage>
        <taxon>Bacteria</taxon>
        <taxon>Pseudomonadati</taxon>
        <taxon>Pseudomonadota</taxon>
        <taxon>Alphaproteobacteria</taxon>
        <taxon>Sphingomonadales</taxon>
        <taxon>Sphingomonadaceae</taxon>
        <taxon>Rhizorhabdus</taxon>
    </lineage>
</organism>
<dbReference type="EMBL" id="FUYM01000001">
    <property type="protein sequence ID" value="SKB27893.1"/>
    <property type="molecule type" value="Genomic_DNA"/>
</dbReference>
<feature type="transmembrane region" description="Helical" evidence="1">
    <location>
        <begin position="78"/>
        <end position="99"/>
    </location>
</feature>
<feature type="transmembrane region" description="Helical" evidence="1">
    <location>
        <begin position="111"/>
        <end position="133"/>
    </location>
</feature>
<evidence type="ECO:0000256" key="1">
    <source>
        <dbReference type="SAM" id="Phobius"/>
    </source>
</evidence>
<reference evidence="3" key="1">
    <citation type="submission" date="2017-02" db="EMBL/GenBank/DDBJ databases">
        <authorList>
            <person name="Varghese N."/>
            <person name="Submissions S."/>
        </authorList>
    </citation>
    <scope>NUCLEOTIDE SEQUENCE [LARGE SCALE GENOMIC DNA]</scope>
    <source>
        <strain evidence="3">UM2</strain>
    </source>
</reference>
<protein>
    <submittedName>
        <fullName evidence="2">Uncharacterized protein</fullName>
    </submittedName>
</protein>
<dbReference type="Proteomes" id="UP000189818">
    <property type="component" value="Unassembled WGS sequence"/>
</dbReference>
<accession>A0A1T4ZZT2</accession>
<evidence type="ECO:0000313" key="3">
    <source>
        <dbReference type="Proteomes" id="UP000189818"/>
    </source>
</evidence>
<feature type="transmembrane region" description="Helical" evidence="1">
    <location>
        <begin position="6"/>
        <end position="25"/>
    </location>
</feature>
<keyword evidence="1" id="KW-1133">Transmembrane helix</keyword>
<sequence length="138" mass="14332">MVPVWYWVVSALLLAWNAVGCLACLSQMRMNPDKLASLPEAQRAAWIAMPATVKAAYVVAVGAGLLGAIALLCRCAAAGPLFVASLVGVIIQFGWFFGVYKGASKLGASSLAFPAFIALVAVAQIAFACWAKTQGLLG</sequence>
<gene>
    <name evidence="2" type="ORF">SAMN06295920_101393</name>
</gene>
<proteinExistence type="predicted"/>
<name>A0A1T4ZZT2_9SPHN</name>
<dbReference type="OrthoDB" id="7507670at2"/>
<evidence type="ECO:0000313" key="2">
    <source>
        <dbReference type="EMBL" id="SKB27893.1"/>
    </source>
</evidence>
<dbReference type="STRING" id="439228.SAMN06295920_101393"/>
<dbReference type="AlphaFoldDB" id="A0A1T4ZZT2"/>